<evidence type="ECO:0000256" key="6">
    <source>
        <dbReference type="ARBA" id="ARBA00022777"/>
    </source>
</evidence>
<evidence type="ECO:0000313" key="10">
    <source>
        <dbReference type="EMBL" id="SEL03797.1"/>
    </source>
</evidence>
<organism evidence="10 11">
    <name type="scientific">Olivibacter domesticus</name>
    <name type="common">Pseudosphingobacterium domesticum</name>
    <dbReference type="NCBI Taxonomy" id="407022"/>
    <lineage>
        <taxon>Bacteria</taxon>
        <taxon>Pseudomonadati</taxon>
        <taxon>Bacteroidota</taxon>
        <taxon>Sphingobacteriia</taxon>
        <taxon>Sphingobacteriales</taxon>
        <taxon>Sphingobacteriaceae</taxon>
        <taxon>Olivibacter</taxon>
    </lineage>
</organism>
<evidence type="ECO:0000256" key="2">
    <source>
        <dbReference type="ARBA" id="ARBA00012438"/>
    </source>
</evidence>
<dbReference type="Gene3D" id="3.30.565.10">
    <property type="entry name" value="Histidine kinase-like ATPase, C-terminal domain"/>
    <property type="match status" value="1"/>
</dbReference>
<dbReference type="Proteomes" id="UP000199421">
    <property type="component" value="Unassembled WGS sequence"/>
</dbReference>
<dbReference type="PANTHER" id="PTHR45436">
    <property type="entry name" value="SENSOR HISTIDINE KINASE YKOH"/>
    <property type="match status" value="1"/>
</dbReference>
<dbReference type="InterPro" id="IPR050428">
    <property type="entry name" value="TCS_sensor_his_kinase"/>
</dbReference>
<proteinExistence type="predicted"/>
<accession>A0A1H7LZQ5</accession>
<feature type="transmembrane region" description="Helical" evidence="8">
    <location>
        <begin position="131"/>
        <end position="153"/>
    </location>
</feature>
<dbReference type="CDD" id="cd00082">
    <property type="entry name" value="HisKA"/>
    <property type="match status" value="1"/>
</dbReference>
<gene>
    <name evidence="10" type="ORF">SAMN05661044_01804</name>
</gene>
<dbReference type="PANTHER" id="PTHR45436:SF5">
    <property type="entry name" value="SENSOR HISTIDINE KINASE TRCS"/>
    <property type="match status" value="1"/>
</dbReference>
<dbReference type="InterPro" id="IPR003594">
    <property type="entry name" value="HATPase_dom"/>
</dbReference>
<keyword evidence="5 8" id="KW-0812">Transmembrane</keyword>
<reference evidence="11" key="1">
    <citation type="submission" date="2016-10" db="EMBL/GenBank/DDBJ databases">
        <authorList>
            <person name="Varghese N."/>
            <person name="Submissions S."/>
        </authorList>
    </citation>
    <scope>NUCLEOTIDE SEQUENCE [LARGE SCALE GENOMIC DNA]</scope>
    <source>
        <strain evidence="11">DSM 18733</strain>
    </source>
</reference>
<keyword evidence="4" id="KW-0808">Transferase</keyword>
<name>A0A1H7LZQ5_OLID1</name>
<evidence type="ECO:0000256" key="3">
    <source>
        <dbReference type="ARBA" id="ARBA00022553"/>
    </source>
</evidence>
<dbReference type="EMBL" id="FOAF01000001">
    <property type="protein sequence ID" value="SEL03797.1"/>
    <property type="molecule type" value="Genomic_DNA"/>
</dbReference>
<dbReference type="STRING" id="407022.SAMN05661044_01804"/>
<keyword evidence="11" id="KW-1185">Reference proteome</keyword>
<dbReference type="InterPro" id="IPR005467">
    <property type="entry name" value="His_kinase_dom"/>
</dbReference>
<dbReference type="GO" id="GO:0000155">
    <property type="term" value="F:phosphorelay sensor kinase activity"/>
    <property type="evidence" value="ECO:0007669"/>
    <property type="project" value="InterPro"/>
</dbReference>
<evidence type="ECO:0000259" key="9">
    <source>
        <dbReference type="PROSITE" id="PS50109"/>
    </source>
</evidence>
<keyword evidence="7 8" id="KW-1133">Transmembrane helix</keyword>
<dbReference type="SMART" id="SM00388">
    <property type="entry name" value="HisKA"/>
    <property type="match status" value="1"/>
</dbReference>
<dbReference type="InterPro" id="IPR036890">
    <property type="entry name" value="HATPase_C_sf"/>
</dbReference>
<keyword evidence="3" id="KW-0597">Phosphoprotein</keyword>
<keyword evidence="6 10" id="KW-0418">Kinase</keyword>
<evidence type="ECO:0000256" key="8">
    <source>
        <dbReference type="SAM" id="Phobius"/>
    </source>
</evidence>
<evidence type="ECO:0000313" key="11">
    <source>
        <dbReference type="Proteomes" id="UP000199421"/>
    </source>
</evidence>
<dbReference type="SUPFAM" id="SSF55874">
    <property type="entry name" value="ATPase domain of HSP90 chaperone/DNA topoisomerase II/histidine kinase"/>
    <property type="match status" value="1"/>
</dbReference>
<sequence>MKLADKFTLWFLGIILLVTPISMFTTLSNIRSRIDNSEIERLKAVNNEVAEQLRDGIAPDKYSQGRPIIILKIDKALPKSEVQVEKQRCDGATALNECRITVSSYYSINETNYQVSSYNYVTQSAHILKGMLFTAILKTMIIALIVLLTVRWVSKKILSPFNQTLNSIQKFNIKKKQPLALAETNTKEFQALNQFLKKMADKAVIEYGLVKEFSENASHELQTPLAVLRSKLELLTETDIQVNQASLIADMQNAIEKLSRINHSLLLLTKLENQEFEATSEINFTNYVQELLAIYEDRIAIKELTLTSNIDEQVYVKINPTLADMLFDNLLSNAIRHNVRNGTIHLRLNKRGIVISNTGPFPVFPTEELFQRFKKSNQCNNSVGLGLSIVKRICELNNFKVTYIYEDNLHILKVIFSEDQSIGEDKEEKEGYTDNQIVTI</sequence>
<dbReference type="RefSeq" id="WP_093322354.1">
    <property type="nucleotide sequence ID" value="NZ_FOAF01000001.1"/>
</dbReference>
<dbReference type="EC" id="2.7.13.3" evidence="2"/>
<dbReference type="AlphaFoldDB" id="A0A1H7LZQ5"/>
<comment type="catalytic activity">
    <reaction evidence="1">
        <text>ATP + protein L-histidine = ADP + protein N-phospho-L-histidine.</text>
        <dbReference type="EC" id="2.7.13.3"/>
    </reaction>
</comment>
<feature type="domain" description="Histidine kinase" evidence="9">
    <location>
        <begin position="216"/>
        <end position="403"/>
    </location>
</feature>
<evidence type="ECO:0000256" key="5">
    <source>
        <dbReference type="ARBA" id="ARBA00022692"/>
    </source>
</evidence>
<dbReference type="OrthoDB" id="1522504at2"/>
<keyword evidence="8" id="KW-0472">Membrane</keyword>
<protein>
    <recommendedName>
        <fullName evidence="2">histidine kinase</fullName>
        <ecNumber evidence="2">2.7.13.3</ecNumber>
    </recommendedName>
</protein>
<evidence type="ECO:0000256" key="7">
    <source>
        <dbReference type="ARBA" id="ARBA00022989"/>
    </source>
</evidence>
<dbReference type="Pfam" id="PF02518">
    <property type="entry name" value="HATPase_c"/>
    <property type="match status" value="1"/>
</dbReference>
<dbReference type="PROSITE" id="PS50109">
    <property type="entry name" value="HIS_KIN"/>
    <property type="match status" value="1"/>
</dbReference>
<dbReference type="InterPro" id="IPR036097">
    <property type="entry name" value="HisK_dim/P_sf"/>
</dbReference>
<dbReference type="InterPro" id="IPR003661">
    <property type="entry name" value="HisK_dim/P_dom"/>
</dbReference>
<dbReference type="Gene3D" id="1.10.287.130">
    <property type="match status" value="1"/>
</dbReference>
<dbReference type="SMART" id="SM00387">
    <property type="entry name" value="HATPase_c"/>
    <property type="match status" value="1"/>
</dbReference>
<evidence type="ECO:0000256" key="1">
    <source>
        <dbReference type="ARBA" id="ARBA00000085"/>
    </source>
</evidence>
<dbReference type="GO" id="GO:0005886">
    <property type="term" value="C:plasma membrane"/>
    <property type="evidence" value="ECO:0007669"/>
    <property type="project" value="TreeGrafter"/>
</dbReference>
<dbReference type="Pfam" id="PF00512">
    <property type="entry name" value="HisKA"/>
    <property type="match status" value="1"/>
</dbReference>
<evidence type="ECO:0000256" key="4">
    <source>
        <dbReference type="ARBA" id="ARBA00022679"/>
    </source>
</evidence>
<dbReference type="SUPFAM" id="SSF47384">
    <property type="entry name" value="Homodimeric domain of signal transducing histidine kinase"/>
    <property type="match status" value="1"/>
</dbReference>